<reference evidence="1 2" key="1">
    <citation type="submission" date="2014-09" db="EMBL/GenBank/DDBJ databases">
        <title>Using Illumina technology Improving SMRT sequencing Genome Assembly by RASTools.</title>
        <authorList>
            <person name="Zhou Y."/>
            <person name="Ma T."/>
            <person name="Liu T."/>
        </authorList>
    </citation>
    <scope>NUCLEOTIDE SEQUENCE [LARGE SCALE GENOMIC DNA]</scope>
    <source>
        <strain evidence="1 2">ATCC 55669</strain>
    </source>
</reference>
<organism evidence="1 2">
    <name type="scientific">Sphingomonas taxi</name>
    <dbReference type="NCBI Taxonomy" id="1549858"/>
    <lineage>
        <taxon>Bacteria</taxon>
        <taxon>Pseudomonadati</taxon>
        <taxon>Pseudomonadota</taxon>
        <taxon>Alphaproteobacteria</taxon>
        <taxon>Sphingomonadales</taxon>
        <taxon>Sphingomonadaceae</taxon>
        <taxon>Sphingomonas</taxon>
    </lineage>
</organism>
<dbReference type="AlphaFoldDB" id="A0A097EFL6"/>
<evidence type="ECO:0000313" key="1">
    <source>
        <dbReference type="EMBL" id="AIT06326.1"/>
    </source>
</evidence>
<dbReference type="InterPro" id="IPR021955">
    <property type="entry name" value="DUF3572"/>
</dbReference>
<dbReference type="RefSeq" id="WP_038661612.1">
    <property type="nucleotide sequence ID" value="NZ_CP009571.1"/>
</dbReference>
<evidence type="ECO:0000313" key="2">
    <source>
        <dbReference type="Proteomes" id="UP000033200"/>
    </source>
</evidence>
<keyword evidence="2" id="KW-1185">Reference proteome</keyword>
<dbReference type="Proteomes" id="UP000033200">
    <property type="component" value="Chromosome"/>
</dbReference>
<proteinExistence type="predicted"/>
<sequence>MRARDTNIPDPEVLALQALVWAIGEPDRADRLIAVTGLFPDDLRARAGEPAVLGAVIEYLESYEPDLIACARALGVPPEALIGARQALELR</sequence>
<name>A0A097EFL6_9SPHN</name>
<dbReference type="Pfam" id="PF12096">
    <property type="entry name" value="DUF3572"/>
    <property type="match status" value="1"/>
</dbReference>
<dbReference type="STRING" id="1549858.MC45_07955"/>
<protein>
    <recommendedName>
        <fullName evidence="3">DUF3572 domain-containing protein</fullName>
    </recommendedName>
</protein>
<gene>
    <name evidence="1" type="ORF">MC45_07955</name>
</gene>
<accession>A0A097EFL6</accession>
<dbReference type="eggNOG" id="ENOG5032S6E">
    <property type="taxonomic scope" value="Bacteria"/>
</dbReference>
<dbReference type="HOGENOM" id="CLU_165306_3_0_5"/>
<evidence type="ECO:0008006" key="3">
    <source>
        <dbReference type="Google" id="ProtNLM"/>
    </source>
</evidence>
<dbReference type="KEGG" id="stax:MC45_07955"/>
<dbReference type="EMBL" id="CP009571">
    <property type="protein sequence ID" value="AIT06326.1"/>
    <property type="molecule type" value="Genomic_DNA"/>
</dbReference>